<proteinExistence type="predicted"/>
<evidence type="ECO:0000313" key="2">
    <source>
        <dbReference type="EMBL" id="NEE00590.1"/>
    </source>
</evidence>
<keyword evidence="3" id="KW-1185">Reference proteome</keyword>
<accession>A0A6L9S9F8</accession>
<dbReference type="EMBL" id="JAAGOA010000006">
    <property type="protein sequence ID" value="NEE00590.1"/>
    <property type="molecule type" value="Genomic_DNA"/>
</dbReference>
<feature type="region of interest" description="Disordered" evidence="1">
    <location>
        <begin position="1"/>
        <end position="70"/>
    </location>
</feature>
<sequence>MGRLPEHDEPEHDEPEHDEPEHDEPEHDEPEHHEPGTTHERDAPVYRRGEEEHHGSRRGTVWLLASGGYR</sequence>
<protein>
    <submittedName>
        <fullName evidence="2">Uncharacterized protein</fullName>
    </submittedName>
</protein>
<gene>
    <name evidence="2" type="ORF">G1H10_10460</name>
</gene>
<feature type="compositionally biased region" description="Basic and acidic residues" evidence="1">
    <location>
        <begin position="1"/>
        <end position="10"/>
    </location>
</feature>
<feature type="compositionally biased region" description="Acidic residues" evidence="1">
    <location>
        <begin position="11"/>
        <end position="28"/>
    </location>
</feature>
<reference evidence="2 3" key="1">
    <citation type="submission" date="2020-02" db="EMBL/GenBank/DDBJ databases">
        <authorList>
            <person name="Li X.-J."/>
            <person name="Han X.-M."/>
        </authorList>
    </citation>
    <scope>NUCLEOTIDE SEQUENCE [LARGE SCALE GENOMIC DNA]</scope>
    <source>
        <strain evidence="2 3">CCTCC AB 2017055</strain>
    </source>
</reference>
<evidence type="ECO:0000313" key="3">
    <source>
        <dbReference type="Proteomes" id="UP000475214"/>
    </source>
</evidence>
<dbReference type="Proteomes" id="UP000475214">
    <property type="component" value="Unassembled WGS sequence"/>
</dbReference>
<evidence type="ECO:0000256" key="1">
    <source>
        <dbReference type="SAM" id="MobiDB-lite"/>
    </source>
</evidence>
<organism evidence="2 3">
    <name type="scientific">Phytoactinopolyspora halotolerans</name>
    <dbReference type="NCBI Taxonomy" id="1981512"/>
    <lineage>
        <taxon>Bacteria</taxon>
        <taxon>Bacillati</taxon>
        <taxon>Actinomycetota</taxon>
        <taxon>Actinomycetes</taxon>
        <taxon>Jiangellales</taxon>
        <taxon>Jiangellaceae</taxon>
        <taxon>Phytoactinopolyspora</taxon>
    </lineage>
</organism>
<name>A0A6L9S9F8_9ACTN</name>
<comment type="caution">
    <text evidence="2">The sequence shown here is derived from an EMBL/GenBank/DDBJ whole genome shotgun (WGS) entry which is preliminary data.</text>
</comment>
<dbReference type="AlphaFoldDB" id="A0A6L9S9F8"/>
<feature type="compositionally biased region" description="Basic and acidic residues" evidence="1">
    <location>
        <begin position="29"/>
        <end position="54"/>
    </location>
</feature>